<dbReference type="InterPro" id="IPR011991">
    <property type="entry name" value="ArsR-like_HTH"/>
</dbReference>
<dbReference type="Pfam" id="PF01047">
    <property type="entry name" value="MarR"/>
    <property type="match status" value="1"/>
</dbReference>
<gene>
    <name evidence="2" type="ORF">J4709_01565</name>
</gene>
<dbReference type="SMART" id="SM00347">
    <property type="entry name" value="HTH_MARR"/>
    <property type="match status" value="1"/>
</dbReference>
<dbReference type="Gene3D" id="1.10.10.10">
    <property type="entry name" value="Winged helix-like DNA-binding domain superfamily/Winged helix DNA-binding domain"/>
    <property type="match status" value="1"/>
</dbReference>
<evidence type="ECO:0000259" key="1">
    <source>
        <dbReference type="PROSITE" id="PS50995"/>
    </source>
</evidence>
<dbReference type="InterPro" id="IPR000835">
    <property type="entry name" value="HTH_MarR-typ"/>
</dbReference>
<comment type="caution">
    <text evidence="2">The sequence shown here is derived from an EMBL/GenBank/DDBJ whole genome shotgun (WGS) entry which is preliminary data.</text>
</comment>
<dbReference type="InterPro" id="IPR039422">
    <property type="entry name" value="MarR/SlyA-like"/>
</dbReference>
<name>A0ABS3RHS2_9ACTN</name>
<sequence>MTSDSPPAGPQLPRAAEVREVLGFVPLVEAYFRRGPGEMPDELAEIFAAHRLTARHGAVLPQLAAGGTLGVSDLAARMGVSLSTVSELVGTLSRAGLVDRREDPDNRRRTLVSLAEQHRAAVEGFVAVRAAPLLRVLDTLSPRDRQGFVAGLVAWASEVQRT</sequence>
<dbReference type="SUPFAM" id="SSF46785">
    <property type="entry name" value="Winged helix' DNA-binding domain"/>
    <property type="match status" value="1"/>
</dbReference>
<accession>A0ABS3RHS2</accession>
<feature type="domain" description="HTH marR-type" evidence="1">
    <location>
        <begin position="5"/>
        <end position="162"/>
    </location>
</feature>
<dbReference type="RefSeq" id="WP_208236015.1">
    <property type="nucleotide sequence ID" value="NZ_JAGEPF010000001.1"/>
</dbReference>
<dbReference type="PROSITE" id="PS50995">
    <property type="entry name" value="HTH_MARR_2"/>
    <property type="match status" value="1"/>
</dbReference>
<reference evidence="2 3" key="1">
    <citation type="submission" date="2021-03" db="EMBL/GenBank/DDBJ databases">
        <title>Actinomadura violae sp. nov., isolated from lichen in Thailand.</title>
        <authorList>
            <person name="Kanchanasin P."/>
            <person name="Saeng-In P."/>
            <person name="Phongsopitanun W."/>
            <person name="Yuki M."/>
            <person name="Kudo T."/>
            <person name="Ohkuma M."/>
            <person name="Tanasupawat S."/>
        </authorList>
    </citation>
    <scope>NUCLEOTIDE SEQUENCE [LARGE SCALE GENOMIC DNA]</scope>
    <source>
        <strain evidence="2 3">LCR2-06</strain>
    </source>
</reference>
<dbReference type="InterPro" id="IPR036388">
    <property type="entry name" value="WH-like_DNA-bd_sf"/>
</dbReference>
<dbReference type="EMBL" id="JAGEPF010000001">
    <property type="protein sequence ID" value="MBO2456275.1"/>
    <property type="molecule type" value="Genomic_DNA"/>
</dbReference>
<dbReference type="CDD" id="cd00090">
    <property type="entry name" value="HTH_ARSR"/>
    <property type="match status" value="1"/>
</dbReference>
<organism evidence="2 3">
    <name type="scientific">Actinomadura violacea</name>
    <dbReference type="NCBI Taxonomy" id="2819934"/>
    <lineage>
        <taxon>Bacteria</taxon>
        <taxon>Bacillati</taxon>
        <taxon>Actinomycetota</taxon>
        <taxon>Actinomycetes</taxon>
        <taxon>Streptosporangiales</taxon>
        <taxon>Thermomonosporaceae</taxon>
        <taxon>Actinomadura</taxon>
    </lineage>
</organism>
<keyword evidence="3" id="KW-1185">Reference proteome</keyword>
<evidence type="ECO:0000313" key="3">
    <source>
        <dbReference type="Proteomes" id="UP000680206"/>
    </source>
</evidence>
<dbReference type="InterPro" id="IPR036390">
    <property type="entry name" value="WH_DNA-bd_sf"/>
</dbReference>
<dbReference type="Proteomes" id="UP000680206">
    <property type="component" value="Unassembled WGS sequence"/>
</dbReference>
<evidence type="ECO:0000313" key="2">
    <source>
        <dbReference type="EMBL" id="MBO2456275.1"/>
    </source>
</evidence>
<protein>
    <submittedName>
        <fullName evidence="2">MarR family transcriptional regulator</fullName>
    </submittedName>
</protein>
<proteinExistence type="predicted"/>
<dbReference type="PANTHER" id="PTHR33164">
    <property type="entry name" value="TRANSCRIPTIONAL REGULATOR, MARR FAMILY"/>
    <property type="match status" value="1"/>
</dbReference>
<dbReference type="PANTHER" id="PTHR33164:SF57">
    <property type="entry name" value="MARR-FAMILY TRANSCRIPTIONAL REGULATOR"/>
    <property type="match status" value="1"/>
</dbReference>